<feature type="region of interest" description="Disordered" evidence="9">
    <location>
        <begin position="323"/>
        <end position="361"/>
    </location>
</feature>
<dbReference type="GO" id="GO:0005634">
    <property type="term" value="C:nucleus"/>
    <property type="evidence" value="ECO:0007669"/>
    <property type="project" value="UniProtKB-SubCell"/>
</dbReference>
<evidence type="ECO:0000256" key="3">
    <source>
        <dbReference type="ARBA" id="ARBA00005043"/>
    </source>
</evidence>
<dbReference type="PANTHER" id="PTHR15641">
    <property type="entry name" value="ELONGATOR COMPLEX PROTEIN 5"/>
    <property type="match status" value="1"/>
</dbReference>
<proteinExistence type="inferred from homology"/>
<evidence type="ECO:0000313" key="11">
    <source>
        <dbReference type="Proteomes" id="UP000193067"/>
    </source>
</evidence>
<dbReference type="InterPro" id="IPR027417">
    <property type="entry name" value="P-loop_NTPase"/>
</dbReference>
<comment type="pathway">
    <text evidence="3">tRNA modification; 5-methoxycarbonylmethyl-2-thiouridine-tRNA biosynthesis.</text>
</comment>
<name>A0A1Y2IQU4_TRAC3</name>
<dbReference type="InterPro" id="IPR019519">
    <property type="entry name" value="Elp5"/>
</dbReference>
<comment type="similarity">
    <text evidence="4">Belongs to the ELP5 family.</text>
</comment>
<evidence type="ECO:0000256" key="7">
    <source>
        <dbReference type="ARBA" id="ARBA00022694"/>
    </source>
</evidence>
<evidence type="ECO:0000256" key="1">
    <source>
        <dbReference type="ARBA" id="ARBA00004123"/>
    </source>
</evidence>
<sequence>MPSLLSSAIAHPARNQHLLLLQSTTAQTCIPVLREVVKQSIERARETAVLLCLLYPPSSFVGEEARARSDRVVVVDRTTYVPGYSDDFKSGSDLLASLRHAILEPAKSGPPGPLSIAIDSVDTLLSDLNSISETTQLLSELLSIVRARGGTSRLILHALAPSPILPILSQTRFSPTLTHLIAHPTALLTHLASAYLTPPPPLSPPEKFWGVFIPISERHYESEKLVFGSGGEGSGLQEFVVEVLVRGGGDATGRRRGVERELEGWSSSLNGPCELRELDSLKTLWSKKPVVEAQNAPDPTQNLSFNLNLTPEQARSRAQVPLPYAHEGKPPAQTATPAAILYDPDSADDLDDDDPDEDLDI</sequence>
<evidence type="ECO:0000256" key="2">
    <source>
        <dbReference type="ARBA" id="ARBA00004496"/>
    </source>
</evidence>
<dbReference type="GO" id="GO:0000049">
    <property type="term" value="F:tRNA binding"/>
    <property type="evidence" value="ECO:0007669"/>
    <property type="project" value="TreeGrafter"/>
</dbReference>
<dbReference type="UniPathway" id="UPA00988"/>
<keyword evidence="11" id="KW-1185">Reference proteome</keyword>
<gene>
    <name evidence="10" type="ORF">PYCCODRAFT_1476888</name>
</gene>
<dbReference type="GO" id="GO:0005829">
    <property type="term" value="C:cytosol"/>
    <property type="evidence" value="ECO:0007669"/>
    <property type="project" value="TreeGrafter"/>
</dbReference>
<accession>A0A1Y2IQU4</accession>
<dbReference type="PANTHER" id="PTHR15641:SF1">
    <property type="entry name" value="ELONGATOR COMPLEX PROTEIN 5"/>
    <property type="match status" value="1"/>
</dbReference>
<dbReference type="Pfam" id="PF10483">
    <property type="entry name" value="Elong_Iki1"/>
    <property type="match status" value="1"/>
</dbReference>
<evidence type="ECO:0000256" key="4">
    <source>
        <dbReference type="ARBA" id="ARBA00009567"/>
    </source>
</evidence>
<keyword evidence="7" id="KW-0819">tRNA processing</keyword>
<organism evidence="10 11">
    <name type="scientific">Trametes coccinea (strain BRFM310)</name>
    <name type="common">Pycnoporus coccineus</name>
    <dbReference type="NCBI Taxonomy" id="1353009"/>
    <lineage>
        <taxon>Eukaryota</taxon>
        <taxon>Fungi</taxon>
        <taxon>Dikarya</taxon>
        <taxon>Basidiomycota</taxon>
        <taxon>Agaricomycotina</taxon>
        <taxon>Agaricomycetes</taxon>
        <taxon>Polyporales</taxon>
        <taxon>Polyporaceae</taxon>
        <taxon>Trametes</taxon>
    </lineage>
</organism>
<dbReference type="EMBL" id="KZ084100">
    <property type="protein sequence ID" value="OSD03486.1"/>
    <property type="molecule type" value="Genomic_DNA"/>
</dbReference>
<reference evidence="10 11" key="1">
    <citation type="journal article" date="2015" name="Biotechnol. Biofuels">
        <title>Enhanced degradation of softwood versus hardwood by the white-rot fungus Pycnoporus coccineus.</title>
        <authorList>
            <person name="Couturier M."/>
            <person name="Navarro D."/>
            <person name="Chevret D."/>
            <person name="Henrissat B."/>
            <person name="Piumi F."/>
            <person name="Ruiz-Duenas F.J."/>
            <person name="Martinez A.T."/>
            <person name="Grigoriev I.V."/>
            <person name="Riley R."/>
            <person name="Lipzen A."/>
            <person name="Berrin J.G."/>
            <person name="Master E.R."/>
            <person name="Rosso M.N."/>
        </authorList>
    </citation>
    <scope>NUCLEOTIDE SEQUENCE [LARGE SCALE GENOMIC DNA]</scope>
    <source>
        <strain evidence="10 11">BRFM310</strain>
    </source>
</reference>
<dbReference type="STRING" id="1353009.A0A1Y2IQU4"/>
<dbReference type="Proteomes" id="UP000193067">
    <property type="component" value="Unassembled WGS sequence"/>
</dbReference>
<evidence type="ECO:0000256" key="6">
    <source>
        <dbReference type="ARBA" id="ARBA00022490"/>
    </source>
</evidence>
<evidence type="ECO:0000313" key="10">
    <source>
        <dbReference type="EMBL" id="OSD03486.1"/>
    </source>
</evidence>
<feature type="compositionally biased region" description="Acidic residues" evidence="9">
    <location>
        <begin position="345"/>
        <end position="361"/>
    </location>
</feature>
<evidence type="ECO:0000256" key="8">
    <source>
        <dbReference type="ARBA" id="ARBA00023242"/>
    </source>
</evidence>
<dbReference type="Gene3D" id="3.40.50.300">
    <property type="entry name" value="P-loop containing nucleotide triphosphate hydrolases"/>
    <property type="match status" value="1"/>
</dbReference>
<evidence type="ECO:0000256" key="5">
    <source>
        <dbReference type="ARBA" id="ARBA00020264"/>
    </source>
</evidence>
<dbReference type="OrthoDB" id="166907at2759"/>
<dbReference type="GO" id="GO:0033588">
    <property type="term" value="C:elongator holoenzyme complex"/>
    <property type="evidence" value="ECO:0007669"/>
    <property type="project" value="InterPro"/>
</dbReference>
<comment type="subcellular location">
    <subcellularLocation>
        <location evidence="2">Cytoplasm</location>
    </subcellularLocation>
    <subcellularLocation>
        <location evidence="1">Nucleus</location>
    </subcellularLocation>
</comment>
<keyword evidence="6" id="KW-0963">Cytoplasm</keyword>
<protein>
    <recommendedName>
        <fullName evidence="5">Elongator complex protein 5</fullName>
    </recommendedName>
</protein>
<evidence type="ECO:0000256" key="9">
    <source>
        <dbReference type="SAM" id="MobiDB-lite"/>
    </source>
</evidence>
<keyword evidence="8" id="KW-0539">Nucleus</keyword>
<dbReference type="AlphaFoldDB" id="A0A1Y2IQU4"/>
<dbReference type="GO" id="GO:0002098">
    <property type="term" value="P:tRNA wobble uridine modification"/>
    <property type="evidence" value="ECO:0007669"/>
    <property type="project" value="InterPro"/>
</dbReference>